<name>A0A6J5Q4X8_9CAUD</name>
<dbReference type="GO" id="GO:0016874">
    <property type="term" value="F:ligase activity"/>
    <property type="evidence" value="ECO:0007669"/>
    <property type="project" value="UniProtKB-KW"/>
</dbReference>
<dbReference type="PANTHER" id="PTHR42914:SF1">
    <property type="entry name" value="7-CYANO-7-DEAZAGUANINE SYNTHASE"/>
    <property type="match status" value="1"/>
</dbReference>
<dbReference type="EMBL" id="LR796942">
    <property type="protein sequence ID" value="CAB4176395.1"/>
    <property type="molecule type" value="Genomic_DNA"/>
</dbReference>
<gene>
    <name evidence="12" type="ORF">UFOVP1073_30</name>
    <name evidence="13" type="ORF">UFOVP1308_69</name>
    <name evidence="14" type="ORF">UFOVP1423_74</name>
    <name evidence="15" type="ORF">UFOVP1520_45</name>
    <name evidence="10" type="ORF">UFOVP898_32</name>
    <name evidence="11" type="ORF">UFOVP985_27</name>
</gene>
<evidence type="ECO:0000313" key="13">
    <source>
        <dbReference type="EMBL" id="CAB4198327.1"/>
    </source>
</evidence>
<evidence type="ECO:0000256" key="3">
    <source>
        <dbReference type="ARBA" id="ARBA00022723"/>
    </source>
</evidence>
<evidence type="ECO:0000313" key="15">
    <source>
        <dbReference type="EMBL" id="CAB5227351.1"/>
    </source>
</evidence>
<keyword evidence="5" id="KW-0862">Zinc</keyword>
<evidence type="ECO:0000313" key="11">
    <source>
        <dbReference type="EMBL" id="CAB4176395.1"/>
    </source>
</evidence>
<evidence type="ECO:0000313" key="14">
    <source>
        <dbReference type="EMBL" id="CAB4211050.1"/>
    </source>
</evidence>
<protein>
    <recommendedName>
        <fullName evidence="8">7-cyano-7-deazaguanine synthase</fullName>
        <ecNumber evidence="8">6.3.4.20</ecNumber>
    </recommendedName>
</protein>
<sequence length="216" mass="23454">MKTVLVLSGGMDSATLLYRLLSDGDSVDAIGINYKQRHGKELDCAADLCRGLGVRFDVLDLSSLSQFLVGSSQTDPSVDVPFGRYDEPSMKQTVVPNRNMFMLSAAGAVAIARKADRLAYGAHAGDHAIYPDCRPDFVEAMVYAFRRCDWHTIMLAAPFLFLSKGDIARLGVSLGVPFEKTWTCYVGGERPCGRCGACVERAEAFEFAGVIDPLLA</sequence>
<evidence type="ECO:0000313" key="10">
    <source>
        <dbReference type="EMBL" id="CAB4169193.1"/>
    </source>
</evidence>
<evidence type="ECO:0000256" key="6">
    <source>
        <dbReference type="ARBA" id="ARBA00022840"/>
    </source>
</evidence>
<evidence type="ECO:0000313" key="12">
    <source>
        <dbReference type="EMBL" id="CAB4181396.1"/>
    </source>
</evidence>
<dbReference type="EMBL" id="LR797259">
    <property type="protein sequence ID" value="CAB4198327.1"/>
    <property type="molecule type" value="Genomic_DNA"/>
</dbReference>
<comment type="pathway">
    <text evidence="1">Purine metabolism; 7-cyano-7-deazaguanine biosynthesis.</text>
</comment>
<dbReference type="NCBIfam" id="TIGR00364">
    <property type="entry name" value="7-cyano-7-deazaguanine synthase QueC"/>
    <property type="match status" value="1"/>
</dbReference>
<dbReference type="EMBL" id="LR796838">
    <property type="protein sequence ID" value="CAB4169193.1"/>
    <property type="molecule type" value="Genomic_DNA"/>
</dbReference>
<reference evidence="11" key="1">
    <citation type="submission" date="2020-05" db="EMBL/GenBank/DDBJ databases">
        <authorList>
            <person name="Chiriac C."/>
            <person name="Salcher M."/>
            <person name="Ghai R."/>
            <person name="Kavagutti S V."/>
        </authorList>
    </citation>
    <scope>NUCLEOTIDE SEQUENCE</scope>
</reference>
<accession>A0A6J5Q4X8</accession>
<dbReference type="PIRSF" id="PIRSF006293">
    <property type="entry name" value="ExsB"/>
    <property type="match status" value="1"/>
</dbReference>
<comment type="catalytic activity">
    <reaction evidence="9">
        <text>7-carboxy-7-carbaguanine + NH4(+) + 2 ATP = 7-cyano-7-carbaguanine + 2 AMP + 2 diphosphate + 2 H(+)</text>
        <dbReference type="Rhea" id="RHEA:27982"/>
        <dbReference type="ChEBI" id="CHEBI:15378"/>
        <dbReference type="ChEBI" id="CHEBI:28938"/>
        <dbReference type="ChEBI" id="CHEBI:30616"/>
        <dbReference type="ChEBI" id="CHEBI:33019"/>
        <dbReference type="ChEBI" id="CHEBI:45075"/>
        <dbReference type="ChEBI" id="CHEBI:61036"/>
        <dbReference type="ChEBI" id="CHEBI:456215"/>
        <dbReference type="EC" id="6.3.4.20"/>
    </reaction>
</comment>
<keyword evidence="6" id="KW-0067">ATP-binding</keyword>
<dbReference type="EC" id="6.3.4.20" evidence="8"/>
<keyword evidence="2" id="KW-0436">Ligase</keyword>
<keyword evidence="3" id="KW-0479">Metal-binding</keyword>
<keyword evidence="4" id="KW-0547">Nucleotide-binding</keyword>
<dbReference type="CDD" id="cd01995">
    <property type="entry name" value="QueC-like"/>
    <property type="match status" value="1"/>
</dbReference>
<evidence type="ECO:0000256" key="8">
    <source>
        <dbReference type="ARBA" id="ARBA00039149"/>
    </source>
</evidence>
<comment type="similarity">
    <text evidence="7">Belongs to the QueC family.</text>
</comment>
<dbReference type="InterPro" id="IPR018317">
    <property type="entry name" value="QueC"/>
</dbReference>
<dbReference type="EMBL" id="LR797009">
    <property type="protein sequence ID" value="CAB4181396.1"/>
    <property type="molecule type" value="Genomic_DNA"/>
</dbReference>
<dbReference type="EMBL" id="LR798377">
    <property type="protein sequence ID" value="CAB5227351.1"/>
    <property type="molecule type" value="Genomic_DNA"/>
</dbReference>
<evidence type="ECO:0000256" key="2">
    <source>
        <dbReference type="ARBA" id="ARBA00022598"/>
    </source>
</evidence>
<dbReference type="PANTHER" id="PTHR42914">
    <property type="entry name" value="7-CYANO-7-DEAZAGUANINE SYNTHASE"/>
    <property type="match status" value="1"/>
</dbReference>
<evidence type="ECO:0000256" key="4">
    <source>
        <dbReference type="ARBA" id="ARBA00022741"/>
    </source>
</evidence>
<dbReference type="GO" id="GO:0005524">
    <property type="term" value="F:ATP binding"/>
    <property type="evidence" value="ECO:0007669"/>
    <property type="project" value="UniProtKB-KW"/>
</dbReference>
<dbReference type="Gene3D" id="3.40.50.620">
    <property type="entry name" value="HUPs"/>
    <property type="match status" value="1"/>
</dbReference>
<evidence type="ECO:0000256" key="9">
    <source>
        <dbReference type="ARBA" id="ARBA00047890"/>
    </source>
</evidence>
<dbReference type="HAMAP" id="MF_01633">
    <property type="entry name" value="QueC"/>
    <property type="match status" value="1"/>
</dbReference>
<proteinExistence type="inferred from homology"/>
<dbReference type="InterPro" id="IPR014729">
    <property type="entry name" value="Rossmann-like_a/b/a_fold"/>
</dbReference>
<dbReference type="Pfam" id="PF06508">
    <property type="entry name" value="QueC"/>
    <property type="match status" value="1"/>
</dbReference>
<dbReference type="GO" id="GO:0046872">
    <property type="term" value="F:metal ion binding"/>
    <property type="evidence" value="ECO:0007669"/>
    <property type="project" value="UniProtKB-KW"/>
</dbReference>
<evidence type="ECO:0000256" key="5">
    <source>
        <dbReference type="ARBA" id="ARBA00022833"/>
    </source>
</evidence>
<evidence type="ECO:0000256" key="7">
    <source>
        <dbReference type="ARBA" id="ARBA00037993"/>
    </source>
</evidence>
<dbReference type="EMBL" id="LR797361">
    <property type="protein sequence ID" value="CAB4211050.1"/>
    <property type="molecule type" value="Genomic_DNA"/>
</dbReference>
<dbReference type="SUPFAM" id="SSF52402">
    <property type="entry name" value="Adenine nucleotide alpha hydrolases-like"/>
    <property type="match status" value="1"/>
</dbReference>
<organism evidence="11">
    <name type="scientific">uncultured Caudovirales phage</name>
    <dbReference type="NCBI Taxonomy" id="2100421"/>
    <lineage>
        <taxon>Viruses</taxon>
        <taxon>Duplodnaviria</taxon>
        <taxon>Heunggongvirae</taxon>
        <taxon>Uroviricota</taxon>
        <taxon>Caudoviricetes</taxon>
        <taxon>Peduoviridae</taxon>
        <taxon>Maltschvirus</taxon>
        <taxon>Maltschvirus maltsch</taxon>
    </lineage>
</organism>
<evidence type="ECO:0000256" key="1">
    <source>
        <dbReference type="ARBA" id="ARBA00005061"/>
    </source>
</evidence>